<accession>A0AAV4NRY3</accession>
<name>A0AAV4NRY3_CAEEX</name>
<gene>
    <name evidence="1" type="ORF">CEXT_383231</name>
</gene>
<dbReference type="AlphaFoldDB" id="A0AAV4NRY3"/>
<organism evidence="1 2">
    <name type="scientific">Caerostris extrusa</name>
    <name type="common">Bark spider</name>
    <name type="synonym">Caerostris bankana</name>
    <dbReference type="NCBI Taxonomy" id="172846"/>
    <lineage>
        <taxon>Eukaryota</taxon>
        <taxon>Metazoa</taxon>
        <taxon>Ecdysozoa</taxon>
        <taxon>Arthropoda</taxon>
        <taxon>Chelicerata</taxon>
        <taxon>Arachnida</taxon>
        <taxon>Araneae</taxon>
        <taxon>Araneomorphae</taxon>
        <taxon>Entelegynae</taxon>
        <taxon>Araneoidea</taxon>
        <taxon>Araneidae</taxon>
        <taxon>Caerostris</taxon>
    </lineage>
</organism>
<evidence type="ECO:0000313" key="1">
    <source>
        <dbReference type="EMBL" id="GIX85887.1"/>
    </source>
</evidence>
<dbReference type="Proteomes" id="UP001054945">
    <property type="component" value="Unassembled WGS sequence"/>
</dbReference>
<keyword evidence="2" id="KW-1185">Reference proteome</keyword>
<sequence length="113" mass="12730">MPLKSILSVQVFRDVIIARVALFRCSSWDSFFMTKTRPKRVYFHSAAPSASTILSLLLNFFPSPLASQTLKTSLESATITWRQKQTLAIKIALFNVHLVRVEDNKANNSCLKG</sequence>
<protein>
    <submittedName>
        <fullName evidence="1">Uncharacterized protein</fullName>
    </submittedName>
</protein>
<dbReference type="EMBL" id="BPLR01003554">
    <property type="protein sequence ID" value="GIX85887.1"/>
    <property type="molecule type" value="Genomic_DNA"/>
</dbReference>
<comment type="caution">
    <text evidence="1">The sequence shown here is derived from an EMBL/GenBank/DDBJ whole genome shotgun (WGS) entry which is preliminary data.</text>
</comment>
<reference evidence="1 2" key="1">
    <citation type="submission" date="2021-06" db="EMBL/GenBank/DDBJ databases">
        <title>Caerostris extrusa draft genome.</title>
        <authorList>
            <person name="Kono N."/>
            <person name="Arakawa K."/>
        </authorList>
    </citation>
    <scope>NUCLEOTIDE SEQUENCE [LARGE SCALE GENOMIC DNA]</scope>
</reference>
<evidence type="ECO:0000313" key="2">
    <source>
        <dbReference type="Proteomes" id="UP001054945"/>
    </source>
</evidence>
<proteinExistence type="predicted"/>